<dbReference type="GO" id="GO:0016779">
    <property type="term" value="F:nucleotidyltransferase activity"/>
    <property type="evidence" value="ECO:0007669"/>
    <property type="project" value="InterPro"/>
</dbReference>
<proteinExistence type="predicted"/>
<dbReference type="PANTHER" id="PTHR33933">
    <property type="entry name" value="NUCLEOTIDYLTRANSFERASE"/>
    <property type="match status" value="1"/>
</dbReference>
<dbReference type="CDD" id="cd05403">
    <property type="entry name" value="NT_KNTase_like"/>
    <property type="match status" value="1"/>
</dbReference>
<dbReference type="PANTHER" id="PTHR33933:SF1">
    <property type="entry name" value="PROTEIN ADENYLYLTRANSFERASE MNTA-RELATED"/>
    <property type="match status" value="1"/>
</dbReference>
<dbReference type="Pfam" id="PF01909">
    <property type="entry name" value="NTP_transf_2"/>
    <property type="match status" value="1"/>
</dbReference>
<evidence type="ECO:0000259" key="1">
    <source>
        <dbReference type="Pfam" id="PF01909"/>
    </source>
</evidence>
<dbReference type="SUPFAM" id="SSF81301">
    <property type="entry name" value="Nucleotidyltransferase"/>
    <property type="match status" value="1"/>
</dbReference>
<dbReference type="InterPro" id="IPR043519">
    <property type="entry name" value="NT_sf"/>
</dbReference>
<dbReference type="InterPro" id="IPR002934">
    <property type="entry name" value="Polymerase_NTP_transf_dom"/>
</dbReference>
<dbReference type="InterPro" id="IPR052548">
    <property type="entry name" value="Type_VII_TA_antitoxin"/>
</dbReference>
<keyword evidence="2" id="KW-0808">Transferase</keyword>
<gene>
    <name evidence="2" type="ORF">ENM11_00040</name>
</gene>
<accession>A0A7C5LCX1</accession>
<evidence type="ECO:0000313" key="2">
    <source>
        <dbReference type="EMBL" id="HHK67536.1"/>
    </source>
</evidence>
<dbReference type="AlphaFoldDB" id="A0A7C5LCX1"/>
<comment type="caution">
    <text evidence="2">The sequence shown here is derived from an EMBL/GenBank/DDBJ whole genome shotgun (WGS) entry which is preliminary data.</text>
</comment>
<sequence>MAVWLSRRLGILYSKIYHKFRAEAFTSRDLAELVGKTGAARIALLRLRKAGAVYVHEKRAGGWFYRLADPDVYILSLAGALRNIEKIPQQRYCRLVGIFSVELLKANVGVRSLILFGSVARGNAKKDSDVDVLVVSDMFKSLGEAVDRLVEVEYSPRVIQELEWLENNGVYTHLSFHPISSATLRKHPPIILDVVDEGIVVVDDGTYMKEARIIKAKMKTLGAARIWLAENEWVWVLKPDAKVGEVIEL</sequence>
<name>A0A7C5LCX1_CALS0</name>
<reference evidence="2" key="1">
    <citation type="journal article" date="2020" name="mSystems">
        <title>Genome- and Community-Level Interaction Insights into Carbon Utilization and Element Cycling Functions of Hydrothermarchaeota in Hydrothermal Sediment.</title>
        <authorList>
            <person name="Zhou Z."/>
            <person name="Liu Y."/>
            <person name="Xu W."/>
            <person name="Pan J."/>
            <person name="Luo Z.H."/>
            <person name="Li M."/>
        </authorList>
    </citation>
    <scope>NUCLEOTIDE SEQUENCE [LARGE SCALE GENOMIC DNA]</scope>
    <source>
        <strain evidence="2">SpSt-1056</strain>
    </source>
</reference>
<feature type="domain" description="Polymerase nucleotidyl transferase" evidence="1">
    <location>
        <begin position="104"/>
        <end position="150"/>
    </location>
</feature>
<organism evidence="2">
    <name type="scientific">Caldiarchaeum subterraneum</name>
    <dbReference type="NCBI Taxonomy" id="311458"/>
    <lineage>
        <taxon>Archaea</taxon>
        <taxon>Nitrososphaerota</taxon>
        <taxon>Candidatus Caldarchaeales</taxon>
        <taxon>Candidatus Caldarchaeaceae</taxon>
        <taxon>Candidatus Caldarchaeum</taxon>
    </lineage>
</organism>
<dbReference type="Gene3D" id="3.30.460.10">
    <property type="entry name" value="Beta Polymerase, domain 2"/>
    <property type="match status" value="1"/>
</dbReference>
<dbReference type="EMBL" id="DRWN01000001">
    <property type="protein sequence ID" value="HHK67536.1"/>
    <property type="molecule type" value="Genomic_DNA"/>
</dbReference>
<protein>
    <submittedName>
        <fullName evidence="2">Nucleotidyltransferase domain-containing protein</fullName>
    </submittedName>
</protein>